<keyword evidence="4" id="KW-1185">Reference proteome</keyword>
<dbReference type="Proteomes" id="UP001341840">
    <property type="component" value="Unassembled WGS sequence"/>
</dbReference>
<dbReference type="SUPFAM" id="SSF57667">
    <property type="entry name" value="beta-beta-alpha zinc fingers"/>
    <property type="match status" value="1"/>
</dbReference>
<protein>
    <recommendedName>
        <fullName evidence="2">C2H2-type domain-containing protein</fullName>
    </recommendedName>
</protein>
<evidence type="ECO:0000256" key="1">
    <source>
        <dbReference type="SAM" id="MobiDB-lite"/>
    </source>
</evidence>
<proteinExistence type="predicted"/>
<name>A0ABU6SIX0_9FABA</name>
<feature type="region of interest" description="Disordered" evidence="1">
    <location>
        <begin position="237"/>
        <end position="302"/>
    </location>
</feature>
<dbReference type="EMBL" id="JASCZI010060821">
    <property type="protein sequence ID" value="MED6136212.1"/>
    <property type="molecule type" value="Genomic_DNA"/>
</dbReference>
<evidence type="ECO:0000313" key="3">
    <source>
        <dbReference type="EMBL" id="MED6136212.1"/>
    </source>
</evidence>
<accession>A0ABU6SIX0</accession>
<dbReference type="InterPro" id="IPR013087">
    <property type="entry name" value="Znf_C2H2_type"/>
</dbReference>
<comment type="caution">
    <text evidence="3">The sequence shown here is derived from an EMBL/GenBank/DDBJ whole genome shotgun (WGS) entry which is preliminary data.</text>
</comment>
<organism evidence="3 4">
    <name type="scientific">Stylosanthes scabra</name>
    <dbReference type="NCBI Taxonomy" id="79078"/>
    <lineage>
        <taxon>Eukaryota</taxon>
        <taxon>Viridiplantae</taxon>
        <taxon>Streptophyta</taxon>
        <taxon>Embryophyta</taxon>
        <taxon>Tracheophyta</taxon>
        <taxon>Spermatophyta</taxon>
        <taxon>Magnoliopsida</taxon>
        <taxon>eudicotyledons</taxon>
        <taxon>Gunneridae</taxon>
        <taxon>Pentapetalae</taxon>
        <taxon>rosids</taxon>
        <taxon>fabids</taxon>
        <taxon>Fabales</taxon>
        <taxon>Fabaceae</taxon>
        <taxon>Papilionoideae</taxon>
        <taxon>50 kb inversion clade</taxon>
        <taxon>dalbergioids sensu lato</taxon>
        <taxon>Dalbergieae</taxon>
        <taxon>Pterocarpus clade</taxon>
        <taxon>Stylosanthes</taxon>
    </lineage>
</organism>
<dbReference type="PANTHER" id="PTHR35497">
    <property type="entry name" value="ACYL-UDP-N-ACETYLGLUCOSAMINE O-ACYLTRANSFERASE"/>
    <property type="match status" value="1"/>
</dbReference>
<gene>
    <name evidence="3" type="ORF">PIB30_053935</name>
</gene>
<sequence length="525" mass="59347">MGRKGEPSKASILEMKEQLAKRILKRVRSEGHPYVELLKQGNKHIYFCILCHKPCYSDDALYQHLAGKFHTVRLATAKLTLLKPNPWPFNDSLVFFHNSSDADEDDLESRDANRERLLKLIDSDSDKDLSLVKVDEPIQADVQSSSAEADDAFVIRNLLNGEGRIDIKLKHVGWGKIAARFIENEHNRVTGVRRIWCEWLGQEKNNLEQDNLKADFALVIFPYDSVLGRAIEVDKPSLPPYASMSDSEVEGSGSRKRKKKSEMSSASLSDSEIEGSGGRKRKKRSHDSSTETSKDSTQRFSVHQNENLLLTQKILRKAARKRLRRRKMRAAAKLCNVCYQKMLPGKDVATLLNLETGKLACSTRNTIEGLFHVFHTSCLIFWVLMNETTIIKNRLVPPTRQVLKKKKKGVARDNRTMEQEEVEQLIKAAFCPECQATGGVTTELDKNGTEPAPFTLEQKFNYQMKSVFGRVGWVLSPEVVENCSVGLHFRTSELIIQEKLEAIKLLRFYRAEIESGGNAEGQGGA</sequence>
<dbReference type="InterPro" id="IPR036236">
    <property type="entry name" value="Znf_C2H2_sf"/>
</dbReference>
<reference evidence="3 4" key="1">
    <citation type="journal article" date="2023" name="Plants (Basel)">
        <title>Bridging the Gap: Combining Genomics and Transcriptomics Approaches to Understand Stylosanthes scabra, an Orphan Legume from the Brazilian Caatinga.</title>
        <authorList>
            <person name="Ferreira-Neto J.R.C."/>
            <person name="da Silva M.D."/>
            <person name="Binneck E."/>
            <person name="de Melo N.F."/>
            <person name="da Silva R.H."/>
            <person name="de Melo A.L.T.M."/>
            <person name="Pandolfi V."/>
            <person name="Bustamante F.O."/>
            <person name="Brasileiro-Vidal A.C."/>
            <person name="Benko-Iseppon A.M."/>
        </authorList>
    </citation>
    <scope>NUCLEOTIDE SEQUENCE [LARGE SCALE GENOMIC DNA]</scope>
    <source>
        <tissue evidence="3">Leaves</tissue>
    </source>
</reference>
<dbReference type="PANTHER" id="PTHR35497:SF1">
    <property type="entry name" value="ACYL-UDP-N-ACETYLGLUCOSAMINE O-ACYLTRANSFERASE"/>
    <property type="match status" value="1"/>
</dbReference>
<feature type="compositionally biased region" description="Basic and acidic residues" evidence="1">
    <location>
        <begin position="286"/>
        <end position="297"/>
    </location>
</feature>
<feature type="domain" description="C2H2-type" evidence="2">
    <location>
        <begin position="48"/>
        <end position="70"/>
    </location>
</feature>
<dbReference type="PROSITE" id="PS00028">
    <property type="entry name" value="ZINC_FINGER_C2H2_1"/>
    <property type="match status" value="1"/>
</dbReference>
<evidence type="ECO:0000313" key="4">
    <source>
        <dbReference type="Proteomes" id="UP001341840"/>
    </source>
</evidence>
<evidence type="ECO:0000259" key="2">
    <source>
        <dbReference type="PROSITE" id="PS00028"/>
    </source>
</evidence>